<dbReference type="Pfam" id="PF01740">
    <property type="entry name" value="STAS"/>
    <property type="match status" value="1"/>
</dbReference>
<evidence type="ECO:0000256" key="7">
    <source>
        <dbReference type="ARBA" id="ARBA00022490"/>
    </source>
</evidence>
<dbReference type="InterPro" id="IPR001680">
    <property type="entry name" value="WD40_rpt"/>
</dbReference>
<feature type="repeat" description="WD" evidence="18">
    <location>
        <begin position="801"/>
        <end position="833"/>
    </location>
</feature>
<evidence type="ECO:0000256" key="8">
    <source>
        <dbReference type="ARBA" id="ARBA00022574"/>
    </source>
</evidence>
<dbReference type="InterPro" id="IPR056176">
    <property type="entry name" value="TPR_COPA_B"/>
</dbReference>
<feature type="transmembrane region" description="Helical" evidence="20">
    <location>
        <begin position="317"/>
        <end position="338"/>
    </location>
</feature>
<proteinExistence type="inferred from homology"/>
<dbReference type="CDD" id="cd07042">
    <property type="entry name" value="STAS_SulP_like_sulfate_transporter"/>
    <property type="match status" value="1"/>
</dbReference>
<dbReference type="Proteomes" id="UP000507222">
    <property type="component" value="Unassembled WGS sequence"/>
</dbReference>
<evidence type="ECO:0000256" key="10">
    <source>
        <dbReference type="ARBA" id="ARBA00022737"/>
    </source>
</evidence>
<keyword evidence="7" id="KW-0963">Cytoplasm</keyword>
<dbReference type="GO" id="GO:0030117">
    <property type="term" value="C:membrane coat"/>
    <property type="evidence" value="ECO:0007669"/>
    <property type="project" value="InterPro"/>
</dbReference>
<keyword evidence="15 20" id="KW-0472">Membrane</keyword>
<feature type="transmembrane region" description="Helical" evidence="20">
    <location>
        <begin position="441"/>
        <end position="471"/>
    </location>
</feature>
<feature type="transmembrane region" description="Helical" evidence="20">
    <location>
        <begin position="148"/>
        <end position="172"/>
    </location>
</feature>
<evidence type="ECO:0000256" key="3">
    <source>
        <dbReference type="ARBA" id="ARBA00004347"/>
    </source>
</evidence>
<comment type="subunit">
    <text evidence="5">Oligomeric complex that consists of at least the alpha, beta, beta', gamma, delta, epsilon and zeta subunits.</text>
</comment>
<evidence type="ECO:0000256" key="5">
    <source>
        <dbReference type="ARBA" id="ARBA00011775"/>
    </source>
</evidence>
<protein>
    <recommendedName>
        <fullName evidence="21">STAS domain-containing protein</fullName>
    </recommendedName>
</protein>
<dbReference type="InterPro" id="IPR011547">
    <property type="entry name" value="SLC26A/SulP_dom"/>
</dbReference>
<feature type="transmembrane region" description="Helical" evidence="20">
    <location>
        <begin position="229"/>
        <end position="246"/>
    </location>
</feature>
<feature type="repeat" description="WD" evidence="18">
    <location>
        <begin position="887"/>
        <end position="930"/>
    </location>
</feature>
<keyword evidence="9 20" id="KW-0812">Transmembrane</keyword>
<dbReference type="GO" id="GO:0005198">
    <property type="term" value="F:structural molecule activity"/>
    <property type="evidence" value="ECO:0007669"/>
    <property type="project" value="InterPro"/>
</dbReference>
<accession>A0A6J5VK94</accession>
<dbReference type="GO" id="GO:0055085">
    <property type="term" value="P:transmembrane transport"/>
    <property type="evidence" value="ECO:0007669"/>
    <property type="project" value="InterPro"/>
</dbReference>
<keyword evidence="13 20" id="KW-1133">Transmembrane helix</keyword>
<evidence type="ECO:0000256" key="4">
    <source>
        <dbReference type="ARBA" id="ARBA00010844"/>
    </source>
</evidence>
<dbReference type="GO" id="GO:0030663">
    <property type="term" value="C:COPI-coated vesicle membrane"/>
    <property type="evidence" value="ECO:0007669"/>
    <property type="project" value="UniProtKB-SubCell"/>
</dbReference>
<evidence type="ECO:0000256" key="13">
    <source>
        <dbReference type="ARBA" id="ARBA00022989"/>
    </source>
</evidence>
<evidence type="ECO:0000259" key="21">
    <source>
        <dbReference type="PROSITE" id="PS50801"/>
    </source>
</evidence>
<dbReference type="PROSITE" id="PS50082">
    <property type="entry name" value="WD_REPEATS_2"/>
    <property type="match status" value="4"/>
</dbReference>
<gene>
    <name evidence="22" type="ORF">CURHAP_LOCUS46641</name>
</gene>
<dbReference type="PROSITE" id="PS50801">
    <property type="entry name" value="STAS"/>
    <property type="match status" value="1"/>
</dbReference>
<evidence type="ECO:0000256" key="11">
    <source>
        <dbReference type="ARBA" id="ARBA00022892"/>
    </source>
</evidence>
<evidence type="ECO:0000256" key="18">
    <source>
        <dbReference type="PROSITE-ProRule" id="PRU00221"/>
    </source>
</evidence>
<feature type="transmembrane region" description="Helical" evidence="20">
    <location>
        <begin position="350"/>
        <end position="369"/>
    </location>
</feature>
<evidence type="ECO:0000256" key="20">
    <source>
        <dbReference type="SAM" id="Phobius"/>
    </source>
</evidence>
<dbReference type="InterPro" id="IPR002645">
    <property type="entry name" value="STAS_dom"/>
</dbReference>
<dbReference type="NCBIfam" id="TIGR00815">
    <property type="entry name" value="sulP"/>
    <property type="match status" value="1"/>
</dbReference>
<dbReference type="Gene3D" id="3.30.750.24">
    <property type="entry name" value="STAS domain"/>
    <property type="match status" value="1"/>
</dbReference>
<dbReference type="SUPFAM" id="SSF101898">
    <property type="entry name" value="NHL repeat"/>
    <property type="match status" value="1"/>
</dbReference>
<keyword evidence="8 18" id="KW-0853">WD repeat</keyword>
<keyword evidence="11" id="KW-0931">ER-Golgi transport</keyword>
<dbReference type="EMBL" id="CAEKDK010000007">
    <property type="protein sequence ID" value="CAB4288462.1"/>
    <property type="molecule type" value="Genomic_DNA"/>
</dbReference>
<dbReference type="FunFam" id="2.130.10.10:FF:000008">
    <property type="entry name" value="Coatomer subunit beta"/>
    <property type="match status" value="1"/>
</dbReference>
<evidence type="ECO:0000313" key="22">
    <source>
        <dbReference type="EMBL" id="CAB4288462.1"/>
    </source>
</evidence>
<dbReference type="InterPro" id="IPR001902">
    <property type="entry name" value="SLC26A/SulP_fam"/>
</dbReference>
<feature type="region of interest" description="Disordered" evidence="19">
    <location>
        <begin position="1570"/>
        <end position="1629"/>
    </location>
</feature>
<feature type="compositionally biased region" description="Acidic residues" evidence="19">
    <location>
        <begin position="1570"/>
        <end position="1604"/>
    </location>
</feature>
<dbReference type="SUPFAM" id="SSF52091">
    <property type="entry name" value="SpoIIaa-like"/>
    <property type="match status" value="1"/>
</dbReference>
<dbReference type="InterPro" id="IPR020472">
    <property type="entry name" value="WD40_PAC1"/>
</dbReference>
<feature type="transmembrane region" description="Helical" evidence="20">
    <location>
        <begin position="119"/>
        <end position="136"/>
    </location>
</feature>
<sequence length="1629" mass="182254">MDSSNRTVSFAAPRGFGTTLKSDLKETFFPDDPFKQFENQKPLGKVKKGLQYLVPICKWLPKYSLKTFQYDVLAGITITSLAIPQGISYAKLGQVPPIVGLYSSFVPPIIYAIFGDSKYIAVGTVAACSLLIAEIIGEVASPKTEPALYLHLVFTATFVTGIMQTLLGVLRLGILVDFLSHSTITGFMGGTAVIICLQQLKGLLGLKNFTTKTDVVNVLKSVFEHRKEWRWESAVMGIIFLIFLQFTRWLRDRKPKLFWVSAMSPLVVVVSGCLFAYFAHAQNHGIPIVGELKRGINPPSIQFLNFDRKYFPQIVKAGAITGLIALAEGIAIGRSFGIMRNENVDGNKEMVAYGLMNIVGSFTSCYLTTGPFSKTAVNYNAGAKTPMSNAVMAVFMALVLLFLAPLFSYTPLVALSAIIMSAMLGLIKYEEAIELFKVDKFDFVVCMAAFFGVAFISMDMGLGLSVVLGLVRALLYVARPGTCKLGRLPDSVIYRDIEQYPDAGRNPGIIVLQIGSPIYFANGNYVRERILRWVRDEQSHLETTGDELEHVMLELSGDKQTLTARDVKLGIINPRLKVMEKMITSHFIDKLGKENVYLSIEEAVENCKFSTSKPKKTTNESGDSSKGARDASDDASQQPPDLSLPHRRTHKHALFPERALTVTAKTVGPLLLTLFASISNAKPSSFALRALHQLLPSEPVISKLTKMPLMLDIKRKFVQRTERVKSLDLHPTEPWILASLYSGTVFIFNYQSQSMAKSFEVSELPVRSAKFVARKQWVVAAADDMFIRAYNYNTMDKVKVFEAHSDYIRCVAVHPTLPCVLSSSDDMLIKLWDWEKGWMCTQIFEGHCHYVMQVTFNPKDTNTFASASLDHTVKIWNLASPDPNFTLDAHVKGVNCVDYFTGGDKPYLITGSDDHTAKVWDYQTKTCVQTLEGHTHNVSAVCFHPELPVIITGSEDGTVRIWHSTTYRLETTLNYGLERVWAFGYMKGSRRIVIGYDEGAIMVKIGREVPVASMDSGGKIIWAKHNEIQTVNIKSVGADFEVADGERLPLAVKELGTCDLYPQSLQHNPNGRFVVVCGDGEYIIYTGLAWRNRSFGSALEFVWSSDGEYAVRESTSRIKIFSKAFQEKKNVRPTFSVEHIYGGVLLAMRSNDFVCFYDWVECRLIRRIDVNVKNVYWADSGDLVAISSDSSFYVLKYNRDIVSSYFDSGRPVDELGVEDAFELLFEINERVRTGLWVGDCFIYNNSSWRLNYCVGGEVTTMFHLDRPMYLLGYLANQSCLYLIDKEFNVMGYTLLLSLIEYKTLIIRGDLERAKQIFPTIPPEQHNSVARFLESRGMLEDALVVATDADYKFDLAIQLGRLEIAMEIAKKPKVNPKWKRLGELSMSTGRYSLTFVFCVNSIKQTQKTLEMAEDCLSHGKDFSGLLLLYSSLGDAQGILKLASLAKEQGKNNVAFLCLFMLGKVEECIQLLLESERIPEAALMARSYLPSKVSEIVSIWRNDLNKVNKRAAESLADPQEYPNLFEDWQVSLALESKSAENSGIHPPAEQYPIYAEKSTTSLVERFRSMQIDEEAPFENGDLDQEEVQENGENQDEGETVEEEDDSTNGVVLVNGDQGEELGVNDERTPSP</sequence>
<evidence type="ECO:0000256" key="9">
    <source>
        <dbReference type="ARBA" id="ARBA00022692"/>
    </source>
</evidence>
<evidence type="ECO:0000256" key="19">
    <source>
        <dbReference type="SAM" id="MobiDB-lite"/>
    </source>
</evidence>
<evidence type="ECO:0000256" key="2">
    <source>
        <dbReference type="ARBA" id="ARBA00004255"/>
    </source>
</evidence>
<dbReference type="PROSITE" id="PS50294">
    <property type="entry name" value="WD_REPEATS_REGION"/>
    <property type="match status" value="4"/>
</dbReference>
<dbReference type="GO" id="GO:0000139">
    <property type="term" value="C:Golgi membrane"/>
    <property type="evidence" value="ECO:0007669"/>
    <property type="project" value="UniProtKB-SubCell"/>
</dbReference>
<keyword evidence="16" id="KW-0968">Cytoplasmic vesicle</keyword>
<dbReference type="Gene3D" id="2.130.10.10">
    <property type="entry name" value="YVTN repeat-like/Quinoprotein amine dehydrogenase"/>
    <property type="match status" value="1"/>
</dbReference>
<dbReference type="CDD" id="cd00200">
    <property type="entry name" value="WD40"/>
    <property type="match status" value="1"/>
</dbReference>
<keyword evidence="6" id="KW-0813">Transport</keyword>
<comment type="subcellular location">
    <subcellularLocation>
        <location evidence="3">Cytoplasmic vesicle</location>
        <location evidence="3">COPI-coated vesicle membrane</location>
        <topology evidence="3">Peripheral membrane protein</topology>
        <orientation evidence="3">Cytoplasmic side</orientation>
    </subcellularLocation>
    <subcellularLocation>
        <location evidence="2">Golgi apparatus membrane</location>
        <topology evidence="2">Peripheral membrane protein</topology>
        <orientation evidence="2">Cytoplasmic side</orientation>
    </subcellularLocation>
    <subcellularLocation>
        <location evidence="1">Membrane</location>
        <topology evidence="1">Multi-pass membrane protein</topology>
    </subcellularLocation>
</comment>
<feature type="domain" description="STAS" evidence="21">
    <location>
        <begin position="499"/>
        <end position="557"/>
    </location>
</feature>
<comment type="function">
    <text evidence="17">The coatomer is a cytosolic protein complex that binds to dilysine motifs and reversibly associates with Golgi non-clathrin-coated vesicles, which further mediate biosynthetic protein transport from the ER, via the Golgi up to the trans Golgi network. Coatomer complex is required for budding from Golgi membranes, and is essential for the retrograde Golgi-to-ER transport of dilysine-tagged proteins.</text>
</comment>
<dbReference type="InterPro" id="IPR036322">
    <property type="entry name" value="WD40_repeat_dom_sf"/>
</dbReference>
<dbReference type="Gene3D" id="1.25.40.470">
    <property type="match status" value="1"/>
</dbReference>
<dbReference type="InterPro" id="IPR006692">
    <property type="entry name" value="Beta-prop_COPA/B_2nd"/>
</dbReference>
<organism evidence="22 23">
    <name type="scientific">Prunus armeniaca</name>
    <name type="common">Apricot</name>
    <name type="synonym">Armeniaca vulgaris</name>
    <dbReference type="NCBI Taxonomy" id="36596"/>
    <lineage>
        <taxon>Eukaryota</taxon>
        <taxon>Viridiplantae</taxon>
        <taxon>Streptophyta</taxon>
        <taxon>Embryophyta</taxon>
        <taxon>Tracheophyta</taxon>
        <taxon>Spermatophyta</taxon>
        <taxon>Magnoliopsida</taxon>
        <taxon>eudicotyledons</taxon>
        <taxon>Gunneridae</taxon>
        <taxon>Pentapetalae</taxon>
        <taxon>rosids</taxon>
        <taxon>fabids</taxon>
        <taxon>Rosales</taxon>
        <taxon>Rosaceae</taxon>
        <taxon>Amygdaloideae</taxon>
        <taxon>Amygdaleae</taxon>
        <taxon>Prunus</taxon>
    </lineage>
</organism>
<keyword evidence="12" id="KW-0653">Protein transport</keyword>
<dbReference type="Pfam" id="PF00916">
    <property type="entry name" value="Sulfate_transp"/>
    <property type="match status" value="1"/>
</dbReference>
<feature type="region of interest" description="Disordered" evidence="19">
    <location>
        <begin position="610"/>
        <end position="647"/>
    </location>
</feature>
<feature type="transmembrane region" description="Helical" evidence="20">
    <location>
        <begin position="390"/>
        <end position="407"/>
    </location>
</feature>
<dbReference type="Pfam" id="PF04053">
    <property type="entry name" value="B-prop_COPA_B_2nd"/>
    <property type="match status" value="1"/>
</dbReference>
<dbReference type="InterPro" id="IPR015943">
    <property type="entry name" value="WD40/YVTN_repeat-like_dom_sf"/>
</dbReference>
<feature type="transmembrane region" description="Helical" evidence="20">
    <location>
        <begin position="258"/>
        <end position="278"/>
    </location>
</feature>
<feature type="repeat" description="WD" evidence="18">
    <location>
        <begin position="844"/>
        <end position="886"/>
    </location>
</feature>
<dbReference type="Pfam" id="PF23953">
    <property type="entry name" value="TPR_COPA_B"/>
    <property type="match status" value="1"/>
</dbReference>
<dbReference type="GO" id="GO:0006886">
    <property type="term" value="P:intracellular protein transport"/>
    <property type="evidence" value="ECO:0007669"/>
    <property type="project" value="InterPro"/>
</dbReference>
<evidence type="ECO:0000256" key="15">
    <source>
        <dbReference type="ARBA" id="ARBA00023136"/>
    </source>
</evidence>
<dbReference type="CDD" id="cd22947">
    <property type="entry name" value="Coatomer_WDAD_beta-like"/>
    <property type="match status" value="1"/>
</dbReference>
<evidence type="ECO:0000313" key="23">
    <source>
        <dbReference type="Proteomes" id="UP000507222"/>
    </source>
</evidence>
<dbReference type="FunFam" id="1.25.40.470:FF:000001">
    <property type="entry name" value="Coatomer subunit beta"/>
    <property type="match status" value="1"/>
</dbReference>
<comment type="similarity">
    <text evidence="4">Belongs to the WD repeat COPB2 family.</text>
</comment>
<keyword evidence="14" id="KW-0333">Golgi apparatus</keyword>
<dbReference type="PRINTS" id="PR00320">
    <property type="entry name" value="GPROTEINBRPT"/>
</dbReference>
<dbReference type="SUPFAM" id="SSF50978">
    <property type="entry name" value="WD40 repeat-like"/>
    <property type="match status" value="1"/>
</dbReference>
<dbReference type="GO" id="GO:0016192">
    <property type="term" value="P:vesicle-mediated transport"/>
    <property type="evidence" value="ECO:0007669"/>
    <property type="project" value="UniProtKB-KW"/>
</dbReference>
<evidence type="ECO:0000256" key="16">
    <source>
        <dbReference type="ARBA" id="ARBA00023329"/>
    </source>
</evidence>
<dbReference type="SMART" id="SM00320">
    <property type="entry name" value="WD40"/>
    <property type="match status" value="6"/>
</dbReference>
<name>A0A6J5VK94_PRUAR</name>
<evidence type="ECO:0000256" key="14">
    <source>
        <dbReference type="ARBA" id="ARBA00023034"/>
    </source>
</evidence>
<dbReference type="Pfam" id="PF00400">
    <property type="entry name" value="WD40"/>
    <property type="match status" value="4"/>
</dbReference>
<evidence type="ECO:0000256" key="12">
    <source>
        <dbReference type="ARBA" id="ARBA00022927"/>
    </source>
</evidence>
<dbReference type="InterPro" id="IPR036513">
    <property type="entry name" value="STAS_dom_sf"/>
</dbReference>
<reference evidence="22 23" key="1">
    <citation type="submission" date="2020-05" db="EMBL/GenBank/DDBJ databases">
        <authorList>
            <person name="Campoy J."/>
            <person name="Schneeberger K."/>
            <person name="Spophaly S."/>
        </authorList>
    </citation>
    <scope>NUCLEOTIDE SEQUENCE [LARGE SCALE GENOMIC DNA]</scope>
    <source>
        <strain evidence="22">PruArmRojPasFocal</strain>
    </source>
</reference>
<feature type="transmembrane region" description="Helical" evidence="20">
    <location>
        <begin position="95"/>
        <end position="113"/>
    </location>
</feature>
<evidence type="ECO:0000256" key="17">
    <source>
        <dbReference type="ARBA" id="ARBA00025536"/>
    </source>
</evidence>
<evidence type="ECO:0000256" key="6">
    <source>
        <dbReference type="ARBA" id="ARBA00022448"/>
    </source>
</evidence>
<feature type="repeat" description="WD" evidence="18">
    <location>
        <begin position="931"/>
        <end position="972"/>
    </location>
</feature>
<keyword evidence="10" id="KW-0677">Repeat</keyword>
<dbReference type="PANTHER" id="PTHR11814">
    <property type="entry name" value="SULFATE TRANSPORTER"/>
    <property type="match status" value="1"/>
</dbReference>
<evidence type="ECO:0000256" key="1">
    <source>
        <dbReference type="ARBA" id="ARBA00004141"/>
    </source>
</evidence>